<evidence type="ECO:0000313" key="2">
    <source>
        <dbReference type="EMBL" id="CUN30392.1"/>
    </source>
</evidence>
<reference evidence="2 3" key="1">
    <citation type="submission" date="2015-09" db="EMBL/GenBank/DDBJ databases">
        <authorList>
            <consortium name="Pathogen Informatics"/>
        </authorList>
    </citation>
    <scope>NUCLEOTIDE SEQUENCE [LARGE SCALE GENOMIC DNA]</scope>
    <source>
        <strain evidence="2 3">2789STDY5608872</strain>
    </source>
</reference>
<evidence type="ECO:0000313" key="3">
    <source>
        <dbReference type="Proteomes" id="UP000095591"/>
    </source>
</evidence>
<dbReference type="EMBL" id="CYXP01000009">
    <property type="protein sequence ID" value="CUN30392.1"/>
    <property type="molecule type" value="Genomic_DNA"/>
</dbReference>
<organism evidence="2 3">
    <name type="scientific">Parabacteroides distasonis</name>
    <dbReference type="NCBI Taxonomy" id="823"/>
    <lineage>
        <taxon>Bacteria</taxon>
        <taxon>Pseudomonadati</taxon>
        <taxon>Bacteroidota</taxon>
        <taxon>Bacteroidia</taxon>
        <taxon>Bacteroidales</taxon>
        <taxon>Tannerellaceae</taxon>
        <taxon>Parabacteroides</taxon>
    </lineage>
</organism>
<feature type="chain" id="PRO_5008014149" description="Outer membrane protein beta-barrel domain-containing protein" evidence="1">
    <location>
        <begin position="20"/>
        <end position="151"/>
    </location>
</feature>
<dbReference type="InterPro" id="IPR011250">
    <property type="entry name" value="OMP/PagP_B-barrel"/>
</dbReference>
<evidence type="ECO:0000256" key="1">
    <source>
        <dbReference type="SAM" id="SignalP"/>
    </source>
</evidence>
<proteinExistence type="predicted"/>
<name>A0A173VT16_PARDI</name>
<gene>
    <name evidence="2" type="ORF">ERS852429_03560</name>
</gene>
<keyword evidence="1" id="KW-0732">Signal</keyword>
<feature type="signal peptide" evidence="1">
    <location>
        <begin position="1"/>
        <end position="19"/>
    </location>
</feature>
<dbReference type="SUPFAM" id="SSF56925">
    <property type="entry name" value="OMPA-like"/>
    <property type="match status" value="1"/>
</dbReference>
<protein>
    <recommendedName>
        <fullName evidence="4">Outer membrane protein beta-barrel domain-containing protein</fullName>
    </recommendedName>
</protein>
<evidence type="ECO:0008006" key="4">
    <source>
        <dbReference type="Google" id="ProtNLM"/>
    </source>
</evidence>
<sequence length="151" mass="16500">MKKLFVLLILLLSFGRSQATDIEARTGILGGDGWGLQTGAYINFPQSQLLSIQTGLLLHTAENAFSRGDNWNINFCVPVYASFHVPVSDKVNLRLNAGAFGGIGDDLHLGATAEAGVEIKRFYVGVNYFQDCIDNHDLQLGLSVGYKFTLF</sequence>
<dbReference type="AlphaFoldDB" id="A0A173VT16"/>
<dbReference type="RefSeq" id="WP_057319858.1">
    <property type="nucleotide sequence ID" value="NZ_CYXP01000009.1"/>
</dbReference>
<dbReference type="Proteomes" id="UP000095591">
    <property type="component" value="Unassembled WGS sequence"/>
</dbReference>
<accession>A0A173VT16</accession>